<organism evidence="1 2">
    <name type="scientific">Marinobacter xiaoshiensis</name>
    <dbReference type="NCBI Taxonomy" id="3073652"/>
    <lineage>
        <taxon>Bacteria</taxon>
        <taxon>Pseudomonadati</taxon>
        <taxon>Pseudomonadota</taxon>
        <taxon>Gammaproteobacteria</taxon>
        <taxon>Pseudomonadales</taxon>
        <taxon>Marinobacteraceae</taxon>
        <taxon>Marinobacter</taxon>
    </lineage>
</organism>
<dbReference type="Proteomes" id="UP001267407">
    <property type="component" value="Unassembled WGS sequence"/>
</dbReference>
<comment type="caution">
    <text evidence="1">The sequence shown here is derived from an EMBL/GenBank/DDBJ whole genome shotgun (WGS) entry which is preliminary data.</text>
</comment>
<protein>
    <submittedName>
        <fullName evidence="1">Uncharacterized protein</fullName>
    </submittedName>
</protein>
<dbReference type="RefSeq" id="WP_310966382.1">
    <property type="nucleotide sequence ID" value="NZ_JAVMBO010000016.1"/>
</dbReference>
<dbReference type="EMBL" id="JAVMBO010000016">
    <property type="protein sequence ID" value="MDS1310741.1"/>
    <property type="molecule type" value="Genomic_DNA"/>
</dbReference>
<name>A0ABU2HJJ1_9GAMM</name>
<evidence type="ECO:0000313" key="1">
    <source>
        <dbReference type="EMBL" id="MDS1310741.1"/>
    </source>
</evidence>
<proteinExistence type="predicted"/>
<accession>A0ABU2HJJ1</accession>
<evidence type="ECO:0000313" key="2">
    <source>
        <dbReference type="Proteomes" id="UP001267407"/>
    </source>
</evidence>
<reference evidence="1" key="1">
    <citation type="submission" date="2023-09" db="EMBL/GenBank/DDBJ databases">
        <title>Marinobacter sediminicola sp. nov. and Marinobacter maritimum sp. nov., isolated from marine sediment.</title>
        <authorList>
            <person name="An J."/>
        </authorList>
    </citation>
    <scope>NUCLEOTIDE SEQUENCE</scope>
    <source>
        <strain evidence="1">F60267</strain>
    </source>
</reference>
<sequence length="63" mass="7121">MKPKVPVGHLRQTQIFDGLCCTSHVLEELKSQVFLARNGTYRGEGMEKRVVAPAKTVWKPLLK</sequence>
<keyword evidence="2" id="KW-1185">Reference proteome</keyword>
<gene>
    <name evidence="1" type="ORF">RKA07_11635</name>
</gene>